<keyword evidence="5" id="KW-0169">Cobalamin biosynthesis</keyword>
<keyword evidence="4" id="KW-1003">Cell membrane</keyword>
<protein>
    <submittedName>
        <fullName evidence="10">Adenosylcobinamide-phosphate synthase</fullName>
        <ecNumber evidence="10">6.3.1.10</ecNumber>
    </submittedName>
</protein>
<sequence>MLTSLLVILAALLLDRRLGEPKRFHPLVGFGWLAARVEKACNRESHSHRQRIGFGLLALVLLCGGIAALFSLAYLSPYAVFFEITILYLAIAPRSLTEHALAVHSALQDNDINLARSRVGYMVSRHTQEMDEQQISRATIESTLENGNDAIFGALFWFIIAGIPGVVLFRLVNTLDAMWGYRTPRYEYFGKAAALLDDLLNYLPARLTAISYALCGHFPSAIQCWREQGHQLASPNGGPVMSAGAGALRCKLGGSVIYHGKLTERPHFGCGNTPQRDNIQQAVNLVQYTLWLWLALFTAMAIIGTLSHA</sequence>
<evidence type="ECO:0000256" key="8">
    <source>
        <dbReference type="ARBA" id="ARBA00023136"/>
    </source>
</evidence>
<comment type="subcellular location">
    <subcellularLocation>
        <location evidence="1">Cell membrane</location>
        <topology evidence="1">Multi-pass membrane protein</topology>
    </subcellularLocation>
</comment>
<gene>
    <name evidence="10" type="ORF">MNBD_GAMMA18-1065</name>
</gene>
<dbReference type="UniPathway" id="UPA00148"/>
<keyword evidence="7 9" id="KW-1133">Transmembrane helix</keyword>
<reference evidence="10" key="1">
    <citation type="submission" date="2018-06" db="EMBL/GenBank/DDBJ databases">
        <authorList>
            <person name="Zhirakovskaya E."/>
        </authorList>
    </citation>
    <scope>NUCLEOTIDE SEQUENCE</scope>
</reference>
<feature type="transmembrane region" description="Helical" evidence="9">
    <location>
        <begin position="150"/>
        <end position="172"/>
    </location>
</feature>
<keyword evidence="8 9" id="KW-0472">Membrane</keyword>
<keyword evidence="6 9" id="KW-0812">Transmembrane</keyword>
<dbReference type="EMBL" id="UOFP01000265">
    <property type="protein sequence ID" value="VAW89331.1"/>
    <property type="molecule type" value="Genomic_DNA"/>
</dbReference>
<feature type="transmembrane region" description="Helical" evidence="9">
    <location>
        <begin position="285"/>
        <end position="306"/>
    </location>
</feature>
<feature type="transmembrane region" description="Helical" evidence="9">
    <location>
        <begin position="52"/>
        <end position="71"/>
    </location>
</feature>
<dbReference type="GO" id="GO:0048472">
    <property type="term" value="F:threonine-phosphate decarboxylase activity"/>
    <property type="evidence" value="ECO:0007669"/>
    <property type="project" value="InterPro"/>
</dbReference>
<evidence type="ECO:0000313" key="10">
    <source>
        <dbReference type="EMBL" id="VAW89331.1"/>
    </source>
</evidence>
<dbReference type="PANTHER" id="PTHR34308">
    <property type="entry name" value="COBALAMIN BIOSYNTHESIS PROTEIN CBIB"/>
    <property type="match status" value="1"/>
</dbReference>
<dbReference type="Pfam" id="PF03186">
    <property type="entry name" value="CobD_Cbib"/>
    <property type="match status" value="1"/>
</dbReference>
<dbReference type="InterPro" id="IPR004485">
    <property type="entry name" value="Cobalamin_biosynth_CobD/CbiB"/>
</dbReference>
<dbReference type="PANTHER" id="PTHR34308:SF1">
    <property type="entry name" value="COBALAMIN BIOSYNTHESIS PROTEIN CBIB"/>
    <property type="match status" value="1"/>
</dbReference>
<dbReference type="GO" id="GO:0043757">
    <property type="term" value="F:adenosylcobinamide-phosphate synthase activity"/>
    <property type="evidence" value="ECO:0007669"/>
    <property type="project" value="UniProtKB-EC"/>
</dbReference>
<proteinExistence type="inferred from homology"/>
<evidence type="ECO:0000256" key="7">
    <source>
        <dbReference type="ARBA" id="ARBA00022989"/>
    </source>
</evidence>
<evidence type="ECO:0000256" key="5">
    <source>
        <dbReference type="ARBA" id="ARBA00022573"/>
    </source>
</evidence>
<dbReference type="AlphaFoldDB" id="A0A3B0ZCN9"/>
<evidence type="ECO:0000256" key="1">
    <source>
        <dbReference type="ARBA" id="ARBA00004651"/>
    </source>
</evidence>
<keyword evidence="10" id="KW-0436">Ligase</keyword>
<comment type="similarity">
    <text evidence="3">Belongs to the CobD/CbiB family.</text>
</comment>
<dbReference type="GO" id="GO:0005886">
    <property type="term" value="C:plasma membrane"/>
    <property type="evidence" value="ECO:0007669"/>
    <property type="project" value="UniProtKB-SubCell"/>
</dbReference>
<evidence type="ECO:0000256" key="3">
    <source>
        <dbReference type="ARBA" id="ARBA00006263"/>
    </source>
</evidence>
<organism evidence="10">
    <name type="scientific">hydrothermal vent metagenome</name>
    <dbReference type="NCBI Taxonomy" id="652676"/>
    <lineage>
        <taxon>unclassified sequences</taxon>
        <taxon>metagenomes</taxon>
        <taxon>ecological metagenomes</taxon>
    </lineage>
</organism>
<dbReference type="NCBIfam" id="TIGR00380">
    <property type="entry name" value="cobal_cbiB"/>
    <property type="match status" value="1"/>
</dbReference>
<accession>A0A3B0ZCN9</accession>
<evidence type="ECO:0000256" key="2">
    <source>
        <dbReference type="ARBA" id="ARBA00004953"/>
    </source>
</evidence>
<evidence type="ECO:0000256" key="9">
    <source>
        <dbReference type="SAM" id="Phobius"/>
    </source>
</evidence>
<dbReference type="GO" id="GO:0009236">
    <property type="term" value="P:cobalamin biosynthetic process"/>
    <property type="evidence" value="ECO:0007669"/>
    <property type="project" value="UniProtKB-UniPathway"/>
</dbReference>
<dbReference type="EC" id="6.3.1.10" evidence="10"/>
<comment type="pathway">
    <text evidence="2">Cofactor biosynthesis; adenosylcobalamin biosynthesis.</text>
</comment>
<dbReference type="HAMAP" id="MF_00024">
    <property type="entry name" value="CobD_CbiB"/>
    <property type="match status" value="1"/>
</dbReference>
<name>A0A3B0ZCN9_9ZZZZ</name>
<evidence type="ECO:0000256" key="4">
    <source>
        <dbReference type="ARBA" id="ARBA00022475"/>
    </source>
</evidence>
<evidence type="ECO:0000256" key="6">
    <source>
        <dbReference type="ARBA" id="ARBA00022692"/>
    </source>
</evidence>